<gene>
    <name evidence="2" type="ORF">ZHAS_00022226</name>
</gene>
<feature type="signal peptide" evidence="1">
    <location>
        <begin position="1"/>
        <end position="21"/>
    </location>
</feature>
<accession>A0A084WUT1</accession>
<dbReference type="OrthoDB" id="7730086at2759"/>
<protein>
    <submittedName>
        <fullName evidence="2">AGAP002636-PA-like protein</fullName>
    </submittedName>
</protein>
<proteinExistence type="predicted"/>
<evidence type="ECO:0000313" key="4">
    <source>
        <dbReference type="Proteomes" id="UP000030765"/>
    </source>
</evidence>
<reference evidence="2 4" key="1">
    <citation type="journal article" date="2014" name="BMC Genomics">
        <title>Genome sequence of Anopheles sinensis provides insight into genetics basis of mosquito competence for malaria parasites.</title>
        <authorList>
            <person name="Zhou D."/>
            <person name="Zhang D."/>
            <person name="Ding G."/>
            <person name="Shi L."/>
            <person name="Hou Q."/>
            <person name="Ye Y."/>
            <person name="Xu Y."/>
            <person name="Zhou H."/>
            <person name="Xiong C."/>
            <person name="Li S."/>
            <person name="Yu J."/>
            <person name="Hong S."/>
            <person name="Yu X."/>
            <person name="Zou P."/>
            <person name="Chen C."/>
            <person name="Chang X."/>
            <person name="Wang W."/>
            <person name="Lv Y."/>
            <person name="Sun Y."/>
            <person name="Ma L."/>
            <person name="Shen B."/>
            <person name="Zhu C."/>
        </authorList>
    </citation>
    <scope>NUCLEOTIDE SEQUENCE [LARGE SCALE GENOMIC DNA]</scope>
</reference>
<evidence type="ECO:0000313" key="3">
    <source>
        <dbReference type="EnsemblMetazoa" id="ASIC022226-PA"/>
    </source>
</evidence>
<dbReference type="Proteomes" id="UP000030765">
    <property type="component" value="Unassembled WGS sequence"/>
</dbReference>
<evidence type="ECO:0000313" key="2">
    <source>
        <dbReference type="EMBL" id="KFB53975.1"/>
    </source>
</evidence>
<dbReference type="EMBL" id="KE525423">
    <property type="protein sequence ID" value="KFB53975.1"/>
    <property type="molecule type" value="Genomic_DNA"/>
</dbReference>
<dbReference type="EnsemblMetazoa" id="ASIC022226-RA">
    <property type="protein sequence ID" value="ASIC022226-PA"/>
    <property type="gene ID" value="ASIC022226"/>
</dbReference>
<keyword evidence="1" id="KW-0732">Signal</keyword>
<reference evidence="3" key="2">
    <citation type="submission" date="2020-05" db="UniProtKB">
        <authorList>
            <consortium name="EnsemblMetazoa"/>
        </authorList>
    </citation>
    <scope>IDENTIFICATION</scope>
</reference>
<dbReference type="SUPFAM" id="SSF57567">
    <property type="entry name" value="Serine protease inhibitors"/>
    <property type="match status" value="1"/>
</dbReference>
<dbReference type="AlphaFoldDB" id="A0A084WUT1"/>
<sequence>MKSTIAVLMLFTAVLLGSVDADCPELSEFTTSSTCEYICGKPCGLQTQTFKNICLCIEGYLKDPDTGKCIPEKDCKVTIPDNTPTLRNAEEFKFSCFAS</sequence>
<organism evidence="2">
    <name type="scientific">Anopheles sinensis</name>
    <name type="common">Mosquito</name>
    <dbReference type="NCBI Taxonomy" id="74873"/>
    <lineage>
        <taxon>Eukaryota</taxon>
        <taxon>Metazoa</taxon>
        <taxon>Ecdysozoa</taxon>
        <taxon>Arthropoda</taxon>
        <taxon>Hexapoda</taxon>
        <taxon>Insecta</taxon>
        <taxon>Pterygota</taxon>
        <taxon>Neoptera</taxon>
        <taxon>Endopterygota</taxon>
        <taxon>Diptera</taxon>
        <taxon>Nematocera</taxon>
        <taxon>Culicoidea</taxon>
        <taxon>Culicidae</taxon>
        <taxon>Anophelinae</taxon>
        <taxon>Anopheles</taxon>
    </lineage>
</organism>
<dbReference type="Gene3D" id="2.10.25.10">
    <property type="entry name" value="Laminin"/>
    <property type="match status" value="1"/>
</dbReference>
<name>A0A084WUT1_ANOSI</name>
<feature type="chain" id="PRO_5001785353" evidence="1">
    <location>
        <begin position="22"/>
        <end position="99"/>
    </location>
</feature>
<dbReference type="InterPro" id="IPR036084">
    <property type="entry name" value="Ser_inhib-like_sf"/>
</dbReference>
<dbReference type="VEuPathDB" id="VectorBase:ASIC022226"/>
<keyword evidence="4" id="KW-1185">Reference proteome</keyword>
<dbReference type="OMA" id="HNICICM"/>
<evidence type="ECO:0000256" key="1">
    <source>
        <dbReference type="SAM" id="SignalP"/>
    </source>
</evidence>
<dbReference type="EMBL" id="ATLV01027124">
    <property type="status" value="NOT_ANNOTATED_CDS"/>
    <property type="molecule type" value="Genomic_DNA"/>
</dbReference>